<proteinExistence type="predicted"/>
<reference evidence="1" key="1">
    <citation type="submission" date="2014-11" db="EMBL/GenBank/DDBJ databases">
        <authorList>
            <person name="Amaro Gonzalez C."/>
        </authorList>
    </citation>
    <scope>NUCLEOTIDE SEQUENCE</scope>
</reference>
<dbReference type="AlphaFoldDB" id="A0A0E9Q527"/>
<accession>A0A0E9Q527</accession>
<name>A0A0E9Q527_ANGAN</name>
<protein>
    <submittedName>
        <fullName evidence="1">Uncharacterized protein</fullName>
    </submittedName>
</protein>
<reference evidence="1" key="2">
    <citation type="journal article" date="2015" name="Fish Shellfish Immunol.">
        <title>Early steps in the European eel (Anguilla anguilla)-Vibrio vulnificus interaction in the gills: Role of the RtxA13 toxin.</title>
        <authorList>
            <person name="Callol A."/>
            <person name="Pajuelo D."/>
            <person name="Ebbesson L."/>
            <person name="Teles M."/>
            <person name="MacKenzie S."/>
            <person name="Amaro C."/>
        </authorList>
    </citation>
    <scope>NUCLEOTIDE SEQUENCE</scope>
</reference>
<sequence length="28" mass="3202">MCHIIIVNTLTYASQKLQLRGTINIKTK</sequence>
<organism evidence="1">
    <name type="scientific">Anguilla anguilla</name>
    <name type="common">European freshwater eel</name>
    <name type="synonym">Muraena anguilla</name>
    <dbReference type="NCBI Taxonomy" id="7936"/>
    <lineage>
        <taxon>Eukaryota</taxon>
        <taxon>Metazoa</taxon>
        <taxon>Chordata</taxon>
        <taxon>Craniata</taxon>
        <taxon>Vertebrata</taxon>
        <taxon>Euteleostomi</taxon>
        <taxon>Actinopterygii</taxon>
        <taxon>Neopterygii</taxon>
        <taxon>Teleostei</taxon>
        <taxon>Anguilliformes</taxon>
        <taxon>Anguillidae</taxon>
        <taxon>Anguilla</taxon>
    </lineage>
</organism>
<dbReference type="EMBL" id="GBXM01096945">
    <property type="protein sequence ID" value="JAH11632.1"/>
    <property type="molecule type" value="Transcribed_RNA"/>
</dbReference>
<evidence type="ECO:0000313" key="1">
    <source>
        <dbReference type="EMBL" id="JAH11632.1"/>
    </source>
</evidence>